<keyword evidence="5" id="KW-0547">Nucleotide-binding</keyword>
<evidence type="ECO:0000256" key="4">
    <source>
        <dbReference type="ARBA" id="ARBA00022679"/>
    </source>
</evidence>
<dbReference type="Proteomes" id="UP000667802">
    <property type="component" value="Unassembled WGS sequence"/>
</dbReference>
<keyword evidence="4" id="KW-0808">Transferase</keyword>
<evidence type="ECO:0000313" key="12">
    <source>
        <dbReference type="EMBL" id="MDR9894234.1"/>
    </source>
</evidence>
<dbReference type="SMART" id="SM00387">
    <property type="entry name" value="HATPase_c"/>
    <property type="match status" value="1"/>
</dbReference>
<feature type="domain" description="CBS" evidence="11">
    <location>
        <begin position="106"/>
        <end position="163"/>
    </location>
</feature>
<dbReference type="PANTHER" id="PTHR41523">
    <property type="entry name" value="TWO-COMPONENT SYSTEM SENSOR PROTEIN"/>
    <property type="match status" value="1"/>
</dbReference>
<evidence type="ECO:0000313" key="13">
    <source>
        <dbReference type="Proteomes" id="UP000667802"/>
    </source>
</evidence>
<dbReference type="SUPFAM" id="SSF55874">
    <property type="entry name" value="ATPase domain of HSP90 chaperone/DNA topoisomerase II/histidine kinase"/>
    <property type="match status" value="1"/>
</dbReference>
<evidence type="ECO:0000256" key="8">
    <source>
        <dbReference type="PROSITE-ProRule" id="PRU00703"/>
    </source>
</evidence>
<dbReference type="EMBL" id="JAALHA020000002">
    <property type="protein sequence ID" value="MDR9894234.1"/>
    <property type="molecule type" value="Genomic_DNA"/>
</dbReference>
<protein>
    <recommendedName>
        <fullName evidence="2">histidine kinase</fullName>
        <ecNumber evidence="2">2.7.13.3</ecNumber>
    </recommendedName>
</protein>
<dbReference type="AlphaFoldDB" id="A0AAP5I5M5"/>
<dbReference type="InterPro" id="IPR005467">
    <property type="entry name" value="His_kinase_dom"/>
</dbReference>
<dbReference type="Gene3D" id="3.10.580.10">
    <property type="entry name" value="CBS-domain"/>
    <property type="match status" value="1"/>
</dbReference>
<dbReference type="InterPro" id="IPR003594">
    <property type="entry name" value="HATPase_dom"/>
</dbReference>
<dbReference type="InterPro" id="IPR013656">
    <property type="entry name" value="PAS_4"/>
</dbReference>
<dbReference type="PROSITE" id="PS51371">
    <property type="entry name" value="CBS"/>
    <property type="match status" value="1"/>
</dbReference>
<evidence type="ECO:0000256" key="2">
    <source>
        <dbReference type="ARBA" id="ARBA00012438"/>
    </source>
</evidence>
<gene>
    <name evidence="12" type="ORF">G7B40_006560</name>
</gene>
<dbReference type="Pfam" id="PF08448">
    <property type="entry name" value="PAS_4"/>
    <property type="match status" value="1"/>
</dbReference>
<comment type="caution">
    <text evidence="12">The sequence shown here is derived from an EMBL/GenBank/DDBJ whole genome shotgun (WGS) entry which is preliminary data.</text>
</comment>
<organism evidence="12 13">
    <name type="scientific">Aetokthonos hydrillicola Thurmond2011</name>
    <dbReference type="NCBI Taxonomy" id="2712845"/>
    <lineage>
        <taxon>Bacteria</taxon>
        <taxon>Bacillati</taxon>
        <taxon>Cyanobacteriota</taxon>
        <taxon>Cyanophyceae</taxon>
        <taxon>Nostocales</taxon>
        <taxon>Hapalosiphonaceae</taxon>
        <taxon>Aetokthonos</taxon>
    </lineage>
</organism>
<keyword evidence="6" id="KW-0418">Kinase</keyword>
<evidence type="ECO:0000256" key="5">
    <source>
        <dbReference type="ARBA" id="ARBA00022741"/>
    </source>
</evidence>
<evidence type="ECO:0000256" key="3">
    <source>
        <dbReference type="ARBA" id="ARBA00022553"/>
    </source>
</evidence>
<keyword evidence="13" id="KW-1185">Reference proteome</keyword>
<dbReference type="SUPFAM" id="SSF54631">
    <property type="entry name" value="CBS-domain pair"/>
    <property type="match status" value="1"/>
</dbReference>
<evidence type="ECO:0000259" key="10">
    <source>
        <dbReference type="PROSITE" id="PS50109"/>
    </source>
</evidence>
<keyword evidence="7" id="KW-0067">ATP-binding</keyword>
<keyword evidence="3" id="KW-0597">Phosphoprotein</keyword>
<dbReference type="InterPro" id="IPR046342">
    <property type="entry name" value="CBS_dom_sf"/>
</dbReference>
<dbReference type="Pfam" id="PF07568">
    <property type="entry name" value="HisKA_2"/>
    <property type="match status" value="1"/>
</dbReference>
<dbReference type="CDD" id="cd00130">
    <property type="entry name" value="PAS"/>
    <property type="match status" value="1"/>
</dbReference>
<dbReference type="GO" id="GO:0004673">
    <property type="term" value="F:protein histidine kinase activity"/>
    <property type="evidence" value="ECO:0007669"/>
    <property type="project" value="UniProtKB-EC"/>
</dbReference>
<dbReference type="InterPro" id="IPR036890">
    <property type="entry name" value="HATPase_C_sf"/>
</dbReference>
<dbReference type="Gene3D" id="3.30.450.20">
    <property type="entry name" value="PAS domain"/>
    <property type="match status" value="2"/>
</dbReference>
<dbReference type="GO" id="GO:0005524">
    <property type="term" value="F:ATP binding"/>
    <property type="evidence" value="ECO:0007669"/>
    <property type="project" value="UniProtKB-KW"/>
</dbReference>
<dbReference type="InterPro" id="IPR000644">
    <property type="entry name" value="CBS_dom"/>
</dbReference>
<feature type="domain" description="Histidine kinase" evidence="10">
    <location>
        <begin position="385"/>
        <end position="578"/>
    </location>
</feature>
<dbReference type="SMART" id="SM00116">
    <property type="entry name" value="CBS"/>
    <property type="match status" value="2"/>
</dbReference>
<reference evidence="13" key="1">
    <citation type="journal article" date="2021" name="Science">
        <title>Hunting the eagle killer: A cyanobacterial neurotoxin causes vacuolar myelinopathy.</title>
        <authorList>
            <person name="Breinlinger S."/>
            <person name="Phillips T.J."/>
            <person name="Haram B.N."/>
            <person name="Mares J."/>
            <person name="Martinez Yerena J.A."/>
            <person name="Hrouzek P."/>
            <person name="Sobotka R."/>
            <person name="Henderson W.M."/>
            <person name="Schmieder P."/>
            <person name="Williams S.M."/>
            <person name="Lauderdale J.D."/>
            <person name="Wilde H.D."/>
            <person name="Gerrin W."/>
            <person name="Kust A."/>
            <person name="Washington J.W."/>
            <person name="Wagner C."/>
            <person name="Geier B."/>
            <person name="Liebeke M."/>
            <person name="Enke H."/>
            <person name="Niedermeyer T.H.J."/>
            <person name="Wilde S.B."/>
        </authorList>
    </citation>
    <scope>NUCLEOTIDE SEQUENCE [LARGE SCALE GENOMIC DNA]</scope>
    <source>
        <strain evidence="13">Thurmond2011</strain>
    </source>
</reference>
<dbReference type="PANTHER" id="PTHR41523:SF8">
    <property type="entry name" value="ETHYLENE RESPONSE SENSOR PROTEIN"/>
    <property type="match status" value="1"/>
</dbReference>
<dbReference type="InterPro" id="IPR011495">
    <property type="entry name" value="Sig_transdc_His_kin_sub2_dim/P"/>
</dbReference>
<dbReference type="InterPro" id="IPR000014">
    <property type="entry name" value="PAS"/>
</dbReference>
<comment type="catalytic activity">
    <reaction evidence="1">
        <text>ATP + protein L-histidine = ADP + protein N-phospho-L-histidine.</text>
        <dbReference type="EC" id="2.7.13.3"/>
    </reaction>
</comment>
<evidence type="ECO:0000256" key="9">
    <source>
        <dbReference type="SAM" id="Coils"/>
    </source>
</evidence>
<dbReference type="Pfam" id="PF02518">
    <property type="entry name" value="HATPase_c"/>
    <property type="match status" value="1"/>
</dbReference>
<keyword evidence="9" id="KW-0175">Coiled coil</keyword>
<dbReference type="PROSITE" id="PS50109">
    <property type="entry name" value="HIS_KIN"/>
    <property type="match status" value="1"/>
</dbReference>
<evidence type="ECO:0000256" key="1">
    <source>
        <dbReference type="ARBA" id="ARBA00000085"/>
    </source>
</evidence>
<sequence length="578" mass="66107">MYLLDYIIRDSILTVTPDTSVVEIIDLMAHSKEENNLQIATVSALNDLSSSHVDHKPSLKYVRQQPIDCVLVMENAQLLGIFTPTDVVRLVACGKNFVGVEINEVMREPVMTSNQNLDVKTTLHLMIQDGIRHLAIVDEENKFLGIVTPESLATGLETERLSTKEQMQQEKIVQGSFSDTLEKQITERTQELVKANKLLQRGICDRIAIEAHLLQTTSELQELFQAFPDIYFRLNSDGTVLSCHARETTDLYLPPKDFLGKRMQDVLPDDIAKKFQEAILHVNDKNSLVSIEYSLPLILGSKSFEARLFPSIPNQIIIIVRDITEQKQAQDALQKAKDDLEIRVEERTCELKNTNALLRQEIVERQRAERQLKMSLEEKDVLLKEIHHRVKNNLQIISSLLRLQAGYLKDEQVVGIFQDSQNRIRAMAMIHENLYQSDDLARIDFSDYIRNLTNNLIRSYSANPNINFKLNFDKISLRIDTAIPCGLIINELISNSLKHAFPNNTPGEISIDFSMIQPGRYLLNVSDNGVGITENIEFYKNRSLGLQLVWRLVEQIEGNIEFNNKNGTYYKINFIEQK</sequence>
<dbReference type="Pfam" id="PF00571">
    <property type="entry name" value="CBS"/>
    <property type="match status" value="1"/>
</dbReference>
<evidence type="ECO:0000256" key="6">
    <source>
        <dbReference type="ARBA" id="ARBA00022777"/>
    </source>
</evidence>
<name>A0AAP5I5M5_9CYAN</name>
<dbReference type="Gene3D" id="3.30.565.10">
    <property type="entry name" value="Histidine kinase-like ATPase, C-terminal domain"/>
    <property type="match status" value="1"/>
</dbReference>
<accession>A0AAP5I5M5</accession>
<proteinExistence type="predicted"/>
<feature type="coiled-coil region" evidence="9">
    <location>
        <begin position="323"/>
        <end position="385"/>
    </location>
</feature>
<dbReference type="InterPro" id="IPR035965">
    <property type="entry name" value="PAS-like_dom_sf"/>
</dbReference>
<keyword evidence="8" id="KW-0129">CBS domain</keyword>
<evidence type="ECO:0000259" key="11">
    <source>
        <dbReference type="PROSITE" id="PS51371"/>
    </source>
</evidence>
<dbReference type="EC" id="2.7.13.3" evidence="2"/>
<evidence type="ECO:0000256" key="7">
    <source>
        <dbReference type="ARBA" id="ARBA00022840"/>
    </source>
</evidence>
<dbReference type="RefSeq" id="WP_208348972.1">
    <property type="nucleotide sequence ID" value="NZ_JAALHA020000002.1"/>
</dbReference>
<dbReference type="SUPFAM" id="SSF55785">
    <property type="entry name" value="PYP-like sensor domain (PAS domain)"/>
    <property type="match status" value="1"/>
</dbReference>